<dbReference type="SMART" id="SM00448">
    <property type="entry name" value="REC"/>
    <property type="match status" value="2"/>
</dbReference>
<proteinExistence type="inferred from homology"/>
<dbReference type="Pfam" id="PF02518">
    <property type="entry name" value="HATPase_c"/>
    <property type="match status" value="1"/>
</dbReference>
<dbReference type="GO" id="GO:0005886">
    <property type="term" value="C:plasma membrane"/>
    <property type="evidence" value="ECO:0007669"/>
    <property type="project" value="TreeGrafter"/>
</dbReference>
<dbReference type="PANTHER" id="PTHR43047">
    <property type="entry name" value="TWO-COMPONENT HISTIDINE PROTEIN KINASE"/>
    <property type="match status" value="1"/>
</dbReference>
<keyword evidence="15" id="KW-0175">Coiled coil</keyword>
<evidence type="ECO:0000256" key="3">
    <source>
        <dbReference type="ARBA" id="ARBA00006402"/>
    </source>
</evidence>
<comment type="catalytic activity">
    <reaction evidence="1">
        <text>ATP + protein L-histidine = ADP + protein N-phospho-L-histidine.</text>
        <dbReference type="EC" id="2.7.13.3"/>
    </reaction>
</comment>
<evidence type="ECO:0000256" key="6">
    <source>
        <dbReference type="ARBA" id="ARBA00022679"/>
    </source>
</evidence>
<comment type="subcellular location">
    <subcellularLocation>
        <location evidence="2">Membrane</location>
    </subcellularLocation>
</comment>
<dbReference type="SUPFAM" id="SSF55785">
    <property type="entry name" value="PYP-like sensor domain (PAS domain)"/>
    <property type="match status" value="5"/>
</dbReference>
<keyword evidence="10" id="KW-0902">Two-component regulatory system</keyword>
<dbReference type="SMART" id="SM00091">
    <property type="entry name" value="PAS"/>
    <property type="match status" value="5"/>
</dbReference>
<dbReference type="InterPro" id="IPR003594">
    <property type="entry name" value="HATPase_dom"/>
</dbReference>
<reference evidence="21" key="1">
    <citation type="submission" date="2017-04" db="EMBL/GenBank/DDBJ databases">
        <title>Genome deletions in a multicellular cyanobacterial endosymbiont for morphological adaptation in marine diatoms.</title>
        <authorList>
            <person name="Wang Y."/>
            <person name="Gao H."/>
            <person name="Li R."/>
            <person name="Xu X."/>
        </authorList>
    </citation>
    <scope>NUCLEOTIDE SEQUENCE</scope>
    <source>
        <strain evidence="21">FACHB 800</strain>
    </source>
</reference>
<dbReference type="Gene3D" id="2.10.70.100">
    <property type="match status" value="1"/>
</dbReference>
<dbReference type="PRINTS" id="PR00344">
    <property type="entry name" value="BCTRLSENSOR"/>
</dbReference>
<evidence type="ECO:0000313" key="21">
    <source>
        <dbReference type="EMBL" id="QXE21390.1"/>
    </source>
</evidence>
<dbReference type="Pfam" id="PF00512">
    <property type="entry name" value="HisKA"/>
    <property type="match status" value="1"/>
</dbReference>
<dbReference type="CDD" id="cd17546">
    <property type="entry name" value="REC_hyHK_CKI1_RcsC-like"/>
    <property type="match status" value="1"/>
</dbReference>
<feature type="domain" description="PAS" evidence="19">
    <location>
        <begin position="601"/>
        <end position="646"/>
    </location>
</feature>
<evidence type="ECO:0000256" key="9">
    <source>
        <dbReference type="ARBA" id="ARBA00022840"/>
    </source>
</evidence>
<dbReference type="Pfam" id="PF08447">
    <property type="entry name" value="PAS_3"/>
    <property type="match status" value="2"/>
</dbReference>
<dbReference type="InterPro" id="IPR003661">
    <property type="entry name" value="HisK_dim/P_dom"/>
</dbReference>
<evidence type="ECO:0000259" key="19">
    <source>
        <dbReference type="PROSITE" id="PS50112"/>
    </source>
</evidence>
<sequence length="1399" mass="159067">MSYSSPITILLIDDCLEDREIVRRFLQRDKLYTYRIVELETGIEAIEWCQRETPDIILLDYMLPDGDGIEFLEEFRQYFSISQTSVIMLTGQGDEVIAVRSMKSGAQDYLVKGQITAKILQSTIHQLFTQLQLNRQLEQIREQQQLIASAALRIHQSLQLEEILSTIATEVRQFLKADRVLVYQFHPDMSGTIVAESVLPIWKVSFGMQIEDTCFQQGGGRQYYQGRKRSIDDVYQAGLTDCHLQLLEEFAVKANLVVPIMVTEQLWGLLIAHQCSAPRHWKPHELDLLDQLSIQIAIAIQKASAYEQAQAELAERKQAEMALQESEARFQAFMNHSPSASWITDTDARLVYVSQTYLQVVELGAQTVDDVIGKTAYDLYPVEIAQQFVENTRLVAQTQRVLETIEKAPRRDGTIGDFLVYKFPLPNISGQCLVGGVAVDITERVRAEQALQQLNQELETRVEQRTAALQESEERWQLVLRGSNDGIWDWDFRKNEIFVSTRWKEMRGLEGEEISNKVEEWSSRVHPEDYGRVIQAIYDHFDHKTPFFQEEYRIKHTDGSYRWILDRGQALWDETGNVIRMSGSQTDITQRKKDEAELLAISTLQKAILDGSDYSIIFTDSEGVIQIFNAGAEKMLGYTADEVIGKHDPKLFHKAEEIQPLIAKLSLELGREIPGGKEFFTYMTQNGQIYENEFTYIRKDGSSCPVFLSLSALSNSQGQIIGLLGIAKDITDRKRNEEELRHLSARLSLALQAGAIGTWDWDLVKDPEWDERMYQLYGLQRSEISSTYEAWRKAVAPEDLAEFDADFQQMMEEKKEFRREFRVIHPDGSVHFLISALVVQHNEQGKPKRMVGINYDITERKRIELALRKSEQRYAALTQAAPVAIFQINSVGECIYANDRWGEITGRPAIAALGKGWIDTLHPEDRDRIVAKWSQWYQNYEPGQIYRLEGRCLRPDDSITWFYCQILAETDGEGNIVGYIGTLTDITEQKQAETQLWQTNEELTKANTELARATRLKDEFLANMSHELRTPLNAILGMSEGLQDHVFGAVSDVQLKAIATIERSGRHLLELINDILDLSKIESGKLELELSDVSVKSLCDSSLIFIKQMALKKKISLKSNIASNFGTIQVDERRMRQVLINLLNNAVKFTPEHGCVSLKVWLEAPVSPHSPTSTSSPVLCFSVIDTGIGISQQDMGKLFQSFVQVNSSLNRQYEGTGLGLALVKRIVELHHGTITVSSEIDRGSCFTVRIPYLTNHEKLPTLVHLPSSVEQELSPPTVKSHVILLVEDNQVNIYTTLDYLESRGYRLIVANNGKQALEILKTEQPDLILMDIQMPEMDGIEAIHRIRQDLQVDVPIIALTALAMPGDKDNCLAAGANEYFTKPIQFKQLVATIEKLLKR</sequence>
<dbReference type="Pfam" id="PF00072">
    <property type="entry name" value="Response_reg"/>
    <property type="match status" value="2"/>
</dbReference>
<dbReference type="CDD" id="cd16922">
    <property type="entry name" value="HATPase_EvgS-ArcB-TorS-like"/>
    <property type="match status" value="1"/>
</dbReference>
<dbReference type="InterPro" id="IPR004358">
    <property type="entry name" value="Sig_transdc_His_kin-like_C"/>
</dbReference>
<evidence type="ECO:0000256" key="8">
    <source>
        <dbReference type="ARBA" id="ARBA00022777"/>
    </source>
</evidence>
<dbReference type="InterPro" id="IPR013655">
    <property type="entry name" value="PAS_fold_3"/>
</dbReference>
<dbReference type="InterPro" id="IPR036890">
    <property type="entry name" value="HATPase_C_sf"/>
</dbReference>
<evidence type="ECO:0000256" key="2">
    <source>
        <dbReference type="ARBA" id="ARBA00004370"/>
    </source>
</evidence>
<keyword evidence="5 14" id="KW-0597">Phosphoprotein</keyword>
<dbReference type="InterPro" id="IPR016132">
    <property type="entry name" value="Phyto_chromo_attachment"/>
</dbReference>
<dbReference type="InterPro" id="IPR000700">
    <property type="entry name" value="PAS-assoc_C"/>
</dbReference>
<dbReference type="FunFam" id="1.10.287.130:FF:000038">
    <property type="entry name" value="Sensory transduction histidine kinase"/>
    <property type="match status" value="1"/>
</dbReference>
<feature type="domain" description="PAC" evidence="20">
    <location>
        <begin position="548"/>
        <end position="600"/>
    </location>
</feature>
<feature type="domain" description="PAS" evidence="19">
    <location>
        <begin position="472"/>
        <end position="544"/>
    </location>
</feature>
<dbReference type="Pfam" id="PF08448">
    <property type="entry name" value="PAS_4"/>
    <property type="match status" value="1"/>
</dbReference>
<dbReference type="InterPro" id="IPR001610">
    <property type="entry name" value="PAC"/>
</dbReference>
<keyword evidence="9" id="KW-0067">ATP-binding</keyword>
<dbReference type="SMART" id="SM00387">
    <property type="entry name" value="HATPase_c"/>
    <property type="match status" value="1"/>
</dbReference>
<evidence type="ECO:0000256" key="14">
    <source>
        <dbReference type="PROSITE-ProRule" id="PRU00169"/>
    </source>
</evidence>
<evidence type="ECO:0000259" key="18">
    <source>
        <dbReference type="PROSITE" id="PS50110"/>
    </source>
</evidence>
<dbReference type="GO" id="GO:0006355">
    <property type="term" value="P:regulation of DNA-templated transcription"/>
    <property type="evidence" value="ECO:0007669"/>
    <property type="project" value="InterPro"/>
</dbReference>
<keyword evidence="6" id="KW-0808">Transferase</keyword>
<comment type="similarity">
    <text evidence="3">In the N-terminal section; belongs to the phytochrome family.</text>
</comment>
<dbReference type="CDD" id="cd00130">
    <property type="entry name" value="PAS"/>
    <property type="match status" value="5"/>
</dbReference>
<dbReference type="Gene3D" id="3.30.450.20">
    <property type="entry name" value="PAS domain"/>
    <property type="match status" value="5"/>
</dbReference>
<dbReference type="SMART" id="SM00388">
    <property type="entry name" value="HisKA"/>
    <property type="match status" value="1"/>
</dbReference>
<dbReference type="PROSITE" id="PS50109">
    <property type="entry name" value="HIS_KIN"/>
    <property type="match status" value="1"/>
</dbReference>
<dbReference type="Gene3D" id="3.30.450.40">
    <property type="match status" value="1"/>
</dbReference>
<evidence type="ECO:0000256" key="15">
    <source>
        <dbReference type="SAM" id="Coils"/>
    </source>
</evidence>
<dbReference type="Pfam" id="PF13426">
    <property type="entry name" value="PAS_9"/>
    <property type="match status" value="1"/>
</dbReference>
<dbReference type="KEGG" id="rsin:B6N60_00064"/>
<feature type="domain" description="PAS" evidence="19">
    <location>
        <begin position="870"/>
        <end position="929"/>
    </location>
</feature>
<dbReference type="InterPro" id="IPR013767">
    <property type="entry name" value="PAS_fold"/>
</dbReference>
<dbReference type="SMART" id="SM00065">
    <property type="entry name" value="GAF"/>
    <property type="match status" value="1"/>
</dbReference>
<keyword evidence="22" id="KW-1185">Reference proteome</keyword>
<dbReference type="InterPro" id="IPR011006">
    <property type="entry name" value="CheY-like_superfamily"/>
</dbReference>
<dbReference type="NCBIfam" id="TIGR00229">
    <property type="entry name" value="sensory_box"/>
    <property type="match status" value="5"/>
</dbReference>
<dbReference type="InterPro" id="IPR036097">
    <property type="entry name" value="HisK_dim/P_sf"/>
</dbReference>
<dbReference type="InterPro" id="IPR000014">
    <property type="entry name" value="PAS"/>
</dbReference>
<dbReference type="InterPro" id="IPR001789">
    <property type="entry name" value="Sig_transdc_resp-reg_receiver"/>
</dbReference>
<feature type="domain" description="Phytochrome chromophore attachment site" evidence="16">
    <location>
        <begin position="159"/>
        <end position="295"/>
    </location>
</feature>
<dbReference type="EC" id="2.7.13.3" evidence="4"/>
<dbReference type="FunFam" id="3.30.565.10:FF:000010">
    <property type="entry name" value="Sensor histidine kinase RcsC"/>
    <property type="match status" value="1"/>
</dbReference>
<dbReference type="Pfam" id="PF01590">
    <property type="entry name" value="GAF"/>
    <property type="match status" value="1"/>
</dbReference>
<dbReference type="InterPro" id="IPR005467">
    <property type="entry name" value="His_kinase_dom"/>
</dbReference>
<dbReference type="GO" id="GO:0009927">
    <property type="term" value="F:histidine phosphotransfer kinase activity"/>
    <property type="evidence" value="ECO:0007669"/>
    <property type="project" value="TreeGrafter"/>
</dbReference>
<dbReference type="GO" id="GO:0005524">
    <property type="term" value="F:ATP binding"/>
    <property type="evidence" value="ECO:0007669"/>
    <property type="project" value="UniProtKB-KW"/>
</dbReference>
<dbReference type="SUPFAM" id="SSF52172">
    <property type="entry name" value="CheY-like"/>
    <property type="match status" value="2"/>
</dbReference>
<evidence type="ECO:0000259" key="17">
    <source>
        <dbReference type="PROSITE" id="PS50109"/>
    </source>
</evidence>
<dbReference type="PROSITE" id="PS50110">
    <property type="entry name" value="RESPONSE_REGULATORY"/>
    <property type="match status" value="2"/>
</dbReference>
<dbReference type="Pfam" id="PF00989">
    <property type="entry name" value="PAS"/>
    <property type="match status" value="1"/>
</dbReference>
<feature type="domain" description="Response regulatory" evidence="18">
    <location>
        <begin position="1282"/>
        <end position="1397"/>
    </location>
</feature>
<keyword evidence="12" id="KW-0131">Cell cycle</keyword>
<dbReference type="SUPFAM" id="SSF47384">
    <property type="entry name" value="Homodimeric domain of signal transducing histidine kinase"/>
    <property type="match status" value="1"/>
</dbReference>
<keyword evidence="11" id="KW-0472">Membrane</keyword>
<dbReference type="GO" id="GO:0000155">
    <property type="term" value="F:phosphorelay sensor kinase activity"/>
    <property type="evidence" value="ECO:0007669"/>
    <property type="project" value="InterPro"/>
</dbReference>
<evidence type="ECO:0000259" key="16">
    <source>
        <dbReference type="PROSITE" id="PS50046"/>
    </source>
</evidence>
<gene>
    <name evidence="21" type="ORF">B6N60_00064</name>
</gene>
<feature type="domain" description="Response regulatory" evidence="18">
    <location>
        <begin position="8"/>
        <end position="127"/>
    </location>
</feature>
<dbReference type="InterPro" id="IPR003018">
    <property type="entry name" value="GAF"/>
</dbReference>
<feature type="coiled-coil region" evidence="15">
    <location>
        <begin position="989"/>
        <end position="1023"/>
    </location>
</feature>
<dbReference type="CDD" id="cd00082">
    <property type="entry name" value="HisKA"/>
    <property type="match status" value="1"/>
</dbReference>
<dbReference type="Gene3D" id="3.40.50.2300">
    <property type="match status" value="2"/>
</dbReference>
<name>A0A975Y2S5_9NOST</name>
<evidence type="ECO:0000256" key="11">
    <source>
        <dbReference type="ARBA" id="ARBA00023136"/>
    </source>
</evidence>
<evidence type="ECO:0000256" key="10">
    <source>
        <dbReference type="ARBA" id="ARBA00023012"/>
    </source>
</evidence>
<feature type="modified residue" description="4-aspartylphosphate" evidence="14">
    <location>
        <position position="60"/>
    </location>
</feature>
<evidence type="ECO:0000256" key="13">
    <source>
        <dbReference type="ARBA" id="ARBA00074306"/>
    </source>
</evidence>
<dbReference type="Gene3D" id="1.10.287.130">
    <property type="match status" value="1"/>
</dbReference>
<dbReference type="InterPro" id="IPR013656">
    <property type="entry name" value="PAS_4"/>
</dbReference>
<evidence type="ECO:0000256" key="7">
    <source>
        <dbReference type="ARBA" id="ARBA00022741"/>
    </source>
</evidence>
<feature type="domain" description="PAC" evidence="20">
    <location>
        <begin position="946"/>
        <end position="998"/>
    </location>
</feature>
<dbReference type="PROSITE" id="PS50112">
    <property type="entry name" value="PAS"/>
    <property type="match status" value="3"/>
</dbReference>
<dbReference type="SUPFAM" id="SSF55874">
    <property type="entry name" value="ATPase domain of HSP90 chaperone/DNA topoisomerase II/histidine kinase"/>
    <property type="match status" value="1"/>
</dbReference>
<feature type="domain" description="Histidine kinase" evidence="17">
    <location>
        <begin position="1023"/>
        <end position="1254"/>
    </location>
</feature>
<accession>A0A975Y2S5</accession>
<organism evidence="21 22">
    <name type="scientific">Richelia sinica FACHB-800</name>
    <dbReference type="NCBI Taxonomy" id="1357546"/>
    <lineage>
        <taxon>Bacteria</taxon>
        <taxon>Bacillati</taxon>
        <taxon>Cyanobacteriota</taxon>
        <taxon>Cyanophyceae</taxon>
        <taxon>Nostocales</taxon>
        <taxon>Nostocaceae</taxon>
        <taxon>Richelia</taxon>
    </lineage>
</organism>
<dbReference type="PANTHER" id="PTHR43047:SF63">
    <property type="entry name" value="HISTIDINE KINASE"/>
    <property type="match status" value="1"/>
</dbReference>
<evidence type="ECO:0000256" key="1">
    <source>
        <dbReference type="ARBA" id="ARBA00000085"/>
    </source>
</evidence>
<dbReference type="PROSITE" id="PS50046">
    <property type="entry name" value="PHYTOCHROME_2"/>
    <property type="match status" value="1"/>
</dbReference>
<feature type="coiled-coil region" evidence="15">
    <location>
        <begin position="444"/>
        <end position="475"/>
    </location>
</feature>
<keyword evidence="7" id="KW-0547">Nucleotide-binding</keyword>
<dbReference type="InterPro" id="IPR035965">
    <property type="entry name" value="PAS-like_dom_sf"/>
</dbReference>
<evidence type="ECO:0000256" key="5">
    <source>
        <dbReference type="ARBA" id="ARBA00022553"/>
    </source>
</evidence>
<feature type="modified residue" description="4-aspartylphosphate" evidence="14">
    <location>
        <position position="1331"/>
    </location>
</feature>
<dbReference type="Proteomes" id="UP000683511">
    <property type="component" value="Chromosome"/>
</dbReference>
<keyword evidence="8" id="KW-0418">Kinase</keyword>
<dbReference type="SUPFAM" id="SSF55781">
    <property type="entry name" value="GAF domain-like"/>
    <property type="match status" value="1"/>
</dbReference>
<dbReference type="Gene3D" id="3.30.565.10">
    <property type="entry name" value="Histidine kinase-like ATPase, C-terminal domain"/>
    <property type="match status" value="1"/>
</dbReference>
<evidence type="ECO:0000256" key="12">
    <source>
        <dbReference type="ARBA" id="ARBA00023306"/>
    </source>
</evidence>
<protein>
    <recommendedName>
        <fullName evidence="13">Circadian input-output histidine kinase CikA</fullName>
        <ecNumber evidence="4">2.7.13.3</ecNumber>
    </recommendedName>
</protein>
<dbReference type="PROSITE" id="PS50113">
    <property type="entry name" value="PAC"/>
    <property type="match status" value="4"/>
</dbReference>
<evidence type="ECO:0000256" key="4">
    <source>
        <dbReference type="ARBA" id="ARBA00012438"/>
    </source>
</evidence>
<dbReference type="CDD" id="cd00156">
    <property type="entry name" value="REC"/>
    <property type="match status" value="1"/>
</dbReference>
<evidence type="ECO:0000259" key="20">
    <source>
        <dbReference type="PROSITE" id="PS50113"/>
    </source>
</evidence>
<dbReference type="InterPro" id="IPR029016">
    <property type="entry name" value="GAF-like_dom_sf"/>
</dbReference>
<dbReference type="RefSeq" id="WP_190604926.1">
    <property type="nucleotide sequence ID" value="NZ_CP021056.1"/>
</dbReference>
<dbReference type="SMART" id="SM00086">
    <property type="entry name" value="PAC"/>
    <property type="match status" value="4"/>
</dbReference>
<feature type="domain" description="PAC" evidence="20">
    <location>
        <begin position="690"/>
        <end position="742"/>
    </location>
</feature>
<feature type="domain" description="PAC" evidence="20">
    <location>
        <begin position="817"/>
        <end position="869"/>
    </location>
</feature>
<evidence type="ECO:0000313" key="22">
    <source>
        <dbReference type="Proteomes" id="UP000683511"/>
    </source>
</evidence>
<feature type="coiled-coil region" evidence="15">
    <location>
        <begin position="289"/>
        <end position="329"/>
    </location>
</feature>
<dbReference type="EMBL" id="CP021056">
    <property type="protein sequence ID" value="QXE21390.1"/>
    <property type="molecule type" value="Genomic_DNA"/>
</dbReference>